<gene>
    <name evidence="1" type="ORF">TvY486_0038790</name>
</gene>
<dbReference type="Proteomes" id="UP000009027">
    <property type="component" value="Unassembled WGS sequence"/>
</dbReference>
<dbReference type="VEuPathDB" id="TriTrypDB:TvY486_0038790"/>
<dbReference type="AlphaFoldDB" id="F9WTU1"/>
<evidence type="ECO:0000313" key="1">
    <source>
        <dbReference type="EMBL" id="CCD20987.1"/>
    </source>
</evidence>
<keyword evidence="2" id="KW-1185">Reference proteome</keyword>
<dbReference type="InterPro" id="IPR006518">
    <property type="entry name" value="Trypano_RHS"/>
</dbReference>
<organism evidence="1 2">
    <name type="scientific">Trypanosoma vivax (strain Y486)</name>
    <dbReference type="NCBI Taxonomy" id="1055687"/>
    <lineage>
        <taxon>Eukaryota</taxon>
        <taxon>Discoba</taxon>
        <taxon>Euglenozoa</taxon>
        <taxon>Kinetoplastea</taxon>
        <taxon>Metakinetoplastina</taxon>
        <taxon>Trypanosomatida</taxon>
        <taxon>Trypanosomatidae</taxon>
        <taxon>Trypanosoma</taxon>
        <taxon>Duttonella</taxon>
    </lineage>
</organism>
<evidence type="ECO:0008006" key="3">
    <source>
        <dbReference type="Google" id="ProtNLM"/>
    </source>
</evidence>
<protein>
    <recommendedName>
        <fullName evidence="3">Retrotransposon hot spot (RHS) protein</fullName>
    </recommendedName>
</protein>
<name>F9WTU1_TRYVY</name>
<accession>F9WTU1</accession>
<evidence type="ECO:0000313" key="2">
    <source>
        <dbReference type="Proteomes" id="UP000009027"/>
    </source>
</evidence>
<proteinExistence type="predicted"/>
<dbReference type="EMBL" id="CAEX01006766">
    <property type="protein sequence ID" value="CCD20987.1"/>
    <property type="molecule type" value="Genomic_DNA"/>
</dbReference>
<reference evidence="1 2" key="1">
    <citation type="journal article" date="2012" name="Proc. Natl. Acad. Sci. U.S.A.">
        <title>Antigenic diversity is generated by distinct evolutionary mechanisms in African trypanosome species.</title>
        <authorList>
            <person name="Jackson A.P."/>
            <person name="Berry A."/>
            <person name="Aslett M."/>
            <person name="Allison H.C."/>
            <person name="Burton P."/>
            <person name="Vavrova-Anderson J."/>
            <person name="Brown R."/>
            <person name="Browne H."/>
            <person name="Corton N."/>
            <person name="Hauser H."/>
            <person name="Gamble J."/>
            <person name="Gilderthorp R."/>
            <person name="Marcello L."/>
            <person name="McQuillan J."/>
            <person name="Otto T.D."/>
            <person name="Quail M.A."/>
            <person name="Sanders M.J."/>
            <person name="van Tonder A."/>
            <person name="Ginger M.L."/>
            <person name="Field M.C."/>
            <person name="Barry J.D."/>
            <person name="Hertz-Fowler C."/>
            <person name="Berriman M."/>
        </authorList>
    </citation>
    <scope>NUCLEOTIDE SEQUENCE</scope>
    <source>
        <strain evidence="1 2">Y486</strain>
    </source>
</reference>
<sequence>MSAADESFRREEVTGGTSGIFSIQIGTKPDVVRQPTYRLKDRVDCVLMDGRVPPPDVKLSVFLKRIGLDIVPNGDESMRLVVLDPGEHIPNERERRAVLNAEEYMLYELRYVVVPFLWTHGVYIVQQWKEKRDDICSCEHAGVRDEIWNVAVGRLDAAVLIGERHRGTLSEFSVRALAAFLHSDLAEIVVSRFAYLPRCGESPCERTSALATLNKKRLLPHRGKWLPRDTNRCTLKCEYGVLYVRSVDDFPLFDGFFFVVGHGTSDERAEVRAAHSCGAHQPKTIVLLQATKEASHHTETGKLLKLKAILRRAFQDWDDFSKNMRWEIVYVQHTDARLFEKRQRCDRTEVKKKKEETDEEYVERQTALDTEQVFWEREVDQYAVKLVGDLLAALDLCLSAK</sequence>
<dbReference type="NCBIfam" id="TIGR01631">
    <property type="entry name" value="Trypano_RHS"/>
    <property type="match status" value="1"/>
</dbReference>